<dbReference type="AlphaFoldDB" id="A0A2S6NDI7"/>
<dbReference type="PANTHER" id="PTHR43591">
    <property type="entry name" value="METHYLTRANSFERASE"/>
    <property type="match status" value="1"/>
</dbReference>
<comment type="caution">
    <text evidence="2">The sequence shown here is derived from an EMBL/GenBank/DDBJ whole genome shotgun (WGS) entry which is preliminary data.</text>
</comment>
<evidence type="ECO:0000313" key="3">
    <source>
        <dbReference type="Proteomes" id="UP000239089"/>
    </source>
</evidence>
<accession>A0A2S6NDI7</accession>
<organism evidence="2 3">
    <name type="scientific">Rhodoblastus sphagnicola</name>
    <dbReference type="NCBI Taxonomy" id="333368"/>
    <lineage>
        <taxon>Bacteria</taxon>
        <taxon>Pseudomonadati</taxon>
        <taxon>Pseudomonadota</taxon>
        <taxon>Alphaproteobacteria</taxon>
        <taxon>Hyphomicrobiales</taxon>
        <taxon>Rhodoblastaceae</taxon>
        <taxon>Rhodoblastus</taxon>
    </lineage>
</organism>
<name>A0A2S6NDI7_9HYPH</name>
<evidence type="ECO:0000259" key="1">
    <source>
        <dbReference type="Pfam" id="PF08241"/>
    </source>
</evidence>
<protein>
    <submittedName>
        <fullName evidence="2">SAM-dependent methyltransferase</fullName>
    </submittedName>
</protein>
<evidence type="ECO:0000313" key="2">
    <source>
        <dbReference type="EMBL" id="PPQ32663.1"/>
    </source>
</evidence>
<dbReference type="SUPFAM" id="SSF53335">
    <property type="entry name" value="S-adenosyl-L-methionine-dependent methyltransferases"/>
    <property type="match status" value="1"/>
</dbReference>
<gene>
    <name evidence="2" type="ORF">CCR94_04390</name>
</gene>
<dbReference type="GO" id="GO:0032259">
    <property type="term" value="P:methylation"/>
    <property type="evidence" value="ECO:0007669"/>
    <property type="project" value="UniProtKB-KW"/>
</dbReference>
<keyword evidence="2" id="KW-0808">Transferase</keyword>
<dbReference type="EMBL" id="NHSJ01000036">
    <property type="protein sequence ID" value="PPQ32663.1"/>
    <property type="molecule type" value="Genomic_DNA"/>
</dbReference>
<dbReference type="Pfam" id="PF08241">
    <property type="entry name" value="Methyltransf_11"/>
    <property type="match status" value="1"/>
</dbReference>
<reference evidence="2 3" key="1">
    <citation type="journal article" date="2018" name="Arch. Microbiol.">
        <title>New insights into the metabolic potential of the phototrophic purple bacterium Rhodopila globiformis DSM 161(T) from its draft genome sequence and evidence for a vanadium-dependent nitrogenase.</title>
        <authorList>
            <person name="Imhoff J.F."/>
            <person name="Rahn T."/>
            <person name="Kunzel S."/>
            <person name="Neulinger S.C."/>
        </authorList>
    </citation>
    <scope>NUCLEOTIDE SEQUENCE [LARGE SCALE GENOMIC DNA]</scope>
    <source>
        <strain evidence="2 3">DSM 16996</strain>
    </source>
</reference>
<dbReference type="RefSeq" id="WP_104506666.1">
    <property type="nucleotide sequence ID" value="NZ_JACIGC010000021.1"/>
</dbReference>
<sequence>MSVEAGHNAKIIDQFTRWAKPFSDLPAHSDAEGMECLLQAAQLNAGLKVIDVACGPGIVACAAARLGCEVTGIDITPSMIDQARARQQAVGLSQLDWHIGDATQLPFTDESFDVAITRYSFHHMPHPLAALREMKRIVRPGGRLIVADATPTAQTQAAYDQMETLRDPSHTSALTLEQLLALGEAAELRLELVDGYRLDARLETLTDPKDQIALECLLDEDITSGEDRTGVASRRDVDGIWIKFPISVVRWTR</sequence>
<dbReference type="CDD" id="cd02440">
    <property type="entry name" value="AdoMet_MTases"/>
    <property type="match status" value="1"/>
</dbReference>
<dbReference type="OrthoDB" id="9802097at2"/>
<feature type="domain" description="Methyltransferase type 11" evidence="1">
    <location>
        <begin position="51"/>
        <end position="146"/>
    </location>
</feature>
<dbReference type="Proteomes" id="UP000239089">
    <property type="component" value="Unassembled WGS sequence"/>
</dbReference>
<dbReference type="Gene3D" id="3.40.50.150">
    <property type="entry name" value="Vaccinia Virus protein VP39"/>
    <property type="match status" value="1"/>
</dbReference>
<keyword evidence="2" id="KW-0489">Methyltransferase</keyword>
<keyword evidence="3" id="KW-1185">Reference proteome</keyword>
<dbReference type="InterPro" id="IPR013216">
    <property type="entry name" value="Methyltransf_11"/>
</dbReference>
<proteinExistence type="predicted"/>
<dbReference type="GO" id="GO:0008757">
    <property type="term" value="F:S-adenosylmethionine-dependent methyltransferase activity"/>
    <property type="evidence" value="ECO:0007669"/>
    <property type="project" value="InterPro"/>
</dbReference>
<dbReference type="InterPro" id="IPR029063">
    <property type="entry name" value="SAM-dependent_MTases_sf"/>
</dbReference>